<comment type="caution">
    <text evidence="2">The sequence shown here is derived from an EMBL/GenBank/DDBJ whole genome shotgun (WGS) entry which is preliminary data.</text>
</comment>
<organism evidence="2 3">
    <name type="scientific">Parasponia andersonii</name>
    <name type="common">Sponia andersonii</name>
    <dbReference type="NCBI Taxonomy" id="3476"/>
    <lineage>
        <taxon>Eukaryota</taxon>
        <taxon>Viridiplantae</taxon>
        <taxon>Streptophyta</taxon>
        <taxon>Embryophyta</taxon>
        <taxon>Tracheophyta</taxon>
        <taxon>Spermatophyta</taxon>
        <taxon>Magnoliopsida</taxon>
        <taxon>eudicotyledons</taxon>
        <taxon>Gunneridae</taxon>
        <taxon>Pentapetalae</taxon>
        <taxon>rosids</taxon>
        <taxon>fabids</taxon>
        <taxon>Rosales</taxon>
        <taxon>Cannabaceae</taxon>
        <taxon>Parasponia</taxon>
    </lineage>
</organism>
<evidence type="ECO:0000313" key="2">
    <source>
        <dbReference type="EMBL" id="PON76724.1"/>
    </source>
</evidence>
<sequence>MAVTTWLISGMVSLGLRQIYIATGRPSSVSNSGSLRVTKIAILLLASFNQLLRILEIATSQSGQNKMFEIHNTQSQASSQSSSSSSASVTNAHIVDEVLNTRRRFRRDIGRKLSKFASSTRCAPPDFPPLVPEDVQ</sequence>
<dbReference type="OrthoDB" id="10487742at2759"/>
<name>A0A2P5DTW1_PARAD</name>
<evidence type="ECO:0000256" key="1">
    <source>
        <dbReference type="SAM" id="MobiDB-lite"/>
    </source>
</evidence>
<reference evidence="3" key="1">
    <citation type="submission" date="2016-06" db="EMBL/GenBank/DDBJ databases">
        <title>Parallel loss of symbiosis genes in relatives of nitrogen-fixing non-legume Parasponia.</title>
        <authorList>
            <person name="Van Velzen R."/>
            <person name="Holmer R."/>
            <person name="Bu F."/>
            <person name="Rutten L."/>
            <person name="Van Zeijl A."/>
            <person name="Liu W."/>
            <person name="Santuari L."/>
            <person name="Cao Q."/>
            <person name="Sharma T."/>
            <person name="Shen D."/>
            <person name="Roswanjaya Y."/>
            <person name="Wardhani T."/>
            <person name="Kalhor M.S."/>
            <person name="Jansen J."/>
            <person name="Van den Hoogen J."/>
            <person name="Gungor B."/>
            <person name="Hartog M."/>
            <person name="Hontelez J."/>
            <person name="Verver J."/>
            <person name="Yang W.-C."/>
            <person name="Schijlen E."/>
            <person name="Repin R."/>
            <person name="Schilthuizen M."/>
            <person name="Schranz E."/>
            <person name="Heidstra R."/>
            <person name="Miyata K."/>
            <person name="Fedorova E."/>
            <person name="Kohlen W."/>
            <person name="Bisseling T."/>
            <person name="Smit S."/>
            <person name="Geurts R."/>
        </authorList>
    </citation>
    <scope>NUCLEOTIDE SEQUENCE [LARGE SCALE GENOMIC DNA]</scope>
    <source>
        <strain evidence="3">cv. WU1-14</strain>
    </source>
</reference>
<feature type="region of interest" description="Disordered" evidence="1">
    <location>
        <begin position="69"/>
        <end position="90"/>
    </location>
</feature>
<dbReference type="AlphaFoldDB" id="A0A2P5DTW1"/>
<protein>
    <submittedName>
        <fullName evidence="2">Uncharacterized protein</fullName>
    </submittedName>
</protein>
<dbReference type="Proteomes" id="UP000237105">
    <property type="component" value="Unassembled WGS sequence"/>
</dbReference>
<gene>
    <name evidence="2" type="ORF">PanWU01x14_034100</name>
</gene>
<keyword evidence="3" id="KW-1185">Reference proteome</keyword>
<accession>A0A2P5DTW1</accession>
<dbReference type="EMBL" id="JXTB01000017">
    <property type="protein sequence ID" value="PON76724.1"/>
    <property type="molecule type" value="Genomic_DNA"/>
</dbReference>
<proteinExistence type="predicted"/>
<evidence type="ECO:0000313" key="3">
    <source>
        <dbReference type="Proteomes" id="UP000237105"/>
    </source>
</evidence>
<feature type="compositionally biased region" description="Low complexity" evidence="1">
    <location>
        <begin position="74"/>
        <end position="88"/>
    </location>
</feature>